<dbReference type="AlphaFoldDB" id="A0AAN5C4Y6"/>
<sequence length="63" mass="7807">LSARMEQIDKRRRNRQCSKEHFKAVDVVIISKRKYDAMRAEYEELKRFERNQLTILREAHMRQ</sequence>
<dbReference type="EMBL" id="BTRK01000002">
    <property type="protein sequence ID" value="GMR37518.1"/>
    <property type="molecule type" value="Genomic_DNA"/>
</dbReference>
<keyword evidence="2" id="KW-1185">Reference proteome</keyword>
<protein>
    <submittedName>
        <fullName evidence="1">Uncharacterized protein</fullName>
    </submittedName>
</protein>
<accession>A0AAN5C4Y6</accession>
<feature type="non-terminal residue" evidence="1">
    <location>
        <position position="63"/>
    </location>
</feature>
<gene>
    <name evidence="1" type="ORF">PMAYCL1PPCAC_07713</name>
</gene>
<reference evidence="2" key="1">
    <citation type="submission" date="2022-10" db="EMBL/GenBank/DDBJ databases">
        <title>Genome assembly of Pristionchus species.</title>
        <authorList>
            <person name="Yoshida K."/>
            <person name="Sommer R.J."/>
        </authorList>
    </citation>
    <scope>NUCLEOTIDE SEQUENCE [LARGE SCALE GENOMIC DNA]</scope>
    <source>
        <strain evidence="2">RS5460</strain>
    </source>
</reference>
<name>A0AAN5C4Y6_9BILA</name>
<comment type="caution">
    <text evidence="1">The sequence shown here is derived from an EMBL/GenBank/DDBJ whole genome shotgun (WGS) entry which is preliminary data.</text>
</comment>
<proteinExistence type="predicted"/>
<organism evidence="1 2">
    <name type="scientific">Pristionchus mayeri</name>
    <dbReference type="NCBI Taxonomy" id="1317129"/>
    <lineage>
        <taxon>Eukaryota</taxon>
        <taxon>Metazoa</taxon>
        <taxon>Ecdysozoa</taxon>
        <taxon>Nematoda</taxon>
        <taxon>Chromadorea</taxon>
        <taxon>Rhabditida</taxon>
        <taxon>Rhabditina</taxon>
        <taxon>Diplogasteromorpha</taxon>
        <taxon>Diplogasteroidea</taxon>
        <taxon>Neodiplogasteridae</taxon>
        <taxon>Pristionchus</taxon>
    </lineage>
</organism>
<dbReference type="Proteomes" id="UP001328107">
    <property type="component" value="Unassembled WGS sequence"/>
</dbReference>
<evidence type="ECO:0000313" key="2">
    <source>
        <dbReference type="Proteomes" id="UP001328107"/>
    </source>
</evidence>
<feature type="non-terminal residue" evidence="1">
    <location>
        <position position="1"/>
    </location>
</feature>
<evidence type="ECO:0000313" key="1">
    <source>
        <dbReference type="EMBL" id="GMR37518.1"/>
    </source>
</evidence>